<accession>A0ABV3QY45</accession>
<evidence type="ECO:0000313" key="4">
    <source>
        <dbReference type="Proteomes" id="UP001556196"/>
    </source>
</evidence>
<feature type="domain" description="Gfo/Idh/MocA-like oxidoreductase N-terminal" evidence="1">
    <location>
        <begin position="4"/>
        <end position="118"/>
    </location>
</feature>
<proteinExistence type="predicted"/>
<dbReference type="PANTHER" id="PTHR43249">
    <property type="entry name" value="UDP-N-ACETYL-2-AMINO-2-DEOXY-D-GLUCURONATE OXIDASE"/>
    <property type="match status" value="1"/>
</dbReference>
<name>A0ABV3QY45_9HYPH</name>
<dbReference type="Gene3D" id="3.40.50.720">
    <property type="entry name" value="NAD(P)-binding Rossmann-like Domain"/>
    <property type="match status" value="1"/>
</dbReference>
<dbReference type="EMBL" id="JBFOCI010000002">
    <property type="protein sequence ID" value="MEW9806001.1"/>
    <property type="molecule type" value="Genomic_DNA"/>
</dbReference>
<evidence type="ECO:0000313" key="3">
    <source>
        <dbReference type="EMBL" id="MEW9806001.1"/>
    </source>
</evidence>
<protein>
    <submittedName>
        <fullName evidence="3">Gfo/Idh/MocA family protein</fullName>
    </submittedName>
</protein>
<dbReference type="Gene3D" id="3.30.360.10">
    <property type="entry name" value="Dihydrodipicolinate Reductase, domain 2"/>
    <property type="match status" value="1"/>
</dbReference>
<sequence length="339" mass="35997">MTTRIGIVGLGMAAGPHAKSLRDLDGTVEVAAAFSPSIERRQAFAATYGFPVVDSLDAVFDDPAITAVLLLTPPSTHLDLVRRAAATGKHVLLEKPLEVSFERAVELVDVAERANIRLGIVLQHRFRPVSIALRKLIREGRLGAIVSASARLYNWRPQSYYDQPGRGTRARDGGGVLLTQAIHTLDLMISLAGLPEEVAAYAATTPVHRMETEDMAMAAAKFANGAIGTISATTSAYPGIPDAVDIIGTNGMARIEGSRMIAHFHDGSEETIDDGAIGGGAGADPMAFPHHHHRAVIEDFIEAIDEARAPAVSGSEALKVHRLIDAILRSAETGERAAV</sequence>
<dbReference type="InterPro" id="IPR000683">
    <property type="entry name" value="Gfo/Idh/MocA-like_OxRdtase_N"/>
</dbReference>
<comment type="caution">
    <text evidence="3">The sequence shown here is derived from an EMBL/GenBank/DDBJ whole genome shotgun (WGS) entry which is preliminary data.</text>
</comment>
<dbReference type="Pfam" id="PF01408">
    <property type="entry name" value="GFO_IDH_MocA"/>
    <property type="match status" value="1"/>
</dbReference>
<evidence type="ECO:0000259" key="1">
    <source>
        <dbReference type="Pfam" id="PF01408"/>
    </source>
</evidence>
<keyword evidence="4" id="KW-1185">Reference proteome</keyword>
<evidence type="ECO:0000259" key="2">
    <source>
        <dbReference type="Pfam" id="PF22725"/>
    </source>
</evidence>
<dbReference type="InterPro" id="IPR052515">
    <property type="entry name" value="Gfo/Idh/MocA_Oxidoreductase"/>
</dbReference>
<dbReference type="SUPFAM" id="SSF55347">
    <property type="entry name" value="Glyceraldehyde-3-phosphate dehydrogenase-like, C-terminal domain"/>
    <property type="match status" value="1"/>
</dbReference>
<reference evidence="3 4" key="1">
    <citation type="submission" date="2024-06" db="EMBL/GenBank/DDBJ databases">
        <authorList>
            <person name="Tuo L."/>
        </authorList>
    </citation>
    <scope>NUCLEOTIDE SEQUENCE [LARGE SCALE GENOMIC DNA]</scope>
    <source>
        <strain evidence="3 4">ZMM04-5</strain>
    </source>
</reference>
<dbReference type="Pfam" id="PF22725">
    <property type="entry name" value="GFO_IDH_MocA_C3"/>
    <property type="match status" value="1"/>
</dbReference>
<gene>
    <name evidence="3" type="ORF">ABUE31_08405</name>
</gene>
<dbReference type="SUPFAM" id="SSF51735">
    <property type="entry name" value="NAD(P)-binding Rossmann-fold domains"/>
    <property type="match status" value="1"/>
</dbReference>
<dbReference type="RefSeq" id="WP_367723078.1">
    <property type="nucleotide sequence ID" value="NZ_JBFOCI010000002.1"/>
</dbReference>
<organism evidence="3 4">
    <name type="scientific">Mesorhizobium marinum</name>
    <dbReference type="NCBI Taxonomy" id="3228790"/>
    <lineage>
        <taxon>Bacteria</taxon>
        <taxon>Pseudomonadati</taxon>
        <taxon>Pseudomonadota</taxon>
        <taxon>Alphaproteobacteria</taxon>
        <taxon>Hyphomicrobiales</taxon>
        <taxon>Phyllobacteriaceae</taxon>
        <taxon>Mesorhizobium</taxon>
    </lineage>
</organism>
<dbReference type="PANTHER" id="PTHR43249:SF1">
    <property type="entry name" value="D-GLUCOSIDE 3-DEHYDROGENASE"/>
    <property type="match status" value="1"/>
</dbReference>
<dbReference type="InterPro" id="IPR036291">
    <property type="entry name" value="NAD(P)-bd_dom_sf"/>
</dbReference>
<feature type="domain" description="GFO/IDH/MocA-like oxidoreductase" evidence="2">
    <location>
        <begin position="132"/>
        <end position="253"/>
    </location>
</feature>
<dbReference type="InterPro" id="IPR055170">
    <property type="entry name" value="GFO_IDH_MocA-like_dom"/>
</dbReference>
<dbReference type="Proteomes" id="UP001556196">
    <property type="component" value="Unassembled WGS sequence"/>
</dbReference>